<evidence type="ECO:0000313" key="2">
    <source>
        <dbReference type="Proteomes" id="UP001500063"/>
    </source>
</evidence>
<dbReference type="Proteomes" id="UP001500063">
    <property type="component" value="Unassembled WGS sequence"/>
</dbReference>
<evidence type="ECO:0000313" key="1">
    <source>
        <dbReference type="EMBL" id="GAA0363823.1"/>
    </source>
</evidence>
<proteinExistence type="predicted"/>
<protein>
    <submittedName>
        <fullName evidence="1">Uncharacterized protein</fullName>
    </submittedName>
</protein>
<name>A0ABP3HBQ7_9ACTN</name>
<sequence length="63" mass="7349">MTATWRDIMDAAMMVGRDVGPWIAVRPKLSWQEALARRTPLAAYLTRRKVRERSRTRPEPDLP</sequence>
<organism evidence="1 2">
    <name type="scientific">Streptomyces blastmyceticus</name>
    <dbReference type="NCBI Taxonomy" id="68180"/>
    <lineage>
        <taxon>Bacteria</taxon>
        <taxon>Bacillati</taxon>
        <taxon>Actinomycetota</taxon>
        <taxon>Actinomycetes</taxon>
        <taxon>Kitasatosporales</taxon>
        <taxon>Streptomycetaceae</taxon>
        <taxon>Streptomyces</taxon>
    </lineage>
</organism>
<comment type="caution">
    <text evidence="1">The sequence shown here is derived from an EMBL/GenBank/DDBJ whole genome shotgun (WGS) entry which is preliminary data.</text>
</comment>
<dbReference type="EMBL" id="BAAABW010000026">
    <property type="protein sequence ID" value="GAA0363823.1"/>
    <property type="molecule type" value="Genomic_DNA"/>
</dbReference>
<gene>
    <name evidence="1" type="ORF">GCM10010319_47020</name>
</gene>
<reference evidence="2" key="1">
    <citation type="journal article" date="2019" name="Int. J. Syst. Evol. Microbiol.">
        <title>The Global Catalogue of Microorganisms (GCM) 10K type strain sequencing project: providing services to taxonomists for standard genome sequencing and annotation.</title>
        <authorList>
            <consortium name="The Broad Institute Genomics Platform"/>
            <consortium name="The Broad Institute Genome Sequencing Center for Infectious Disease"/>
            <person name="Wu L."/>
            <person name="Ma J."/>
        </authorList>
    </citation>
    <scope>NUCLEOTIDE SEQUENCE [LARGE SCALE GENOMIC DNA]</scope>
    <source>
        <strain evidence="2">JCM 4565</strain>
    </source>
</reference>
<accession>A0ABP3HBQ7</accession>
<keyword evidence="2" id="KW-1185">Reference proteome</keyword>